<keyword evidence="2" id="KW-0418">Kinase</keyword>
<protein>
    <submittedName>
        <fullName evidence="2">Phosphoribulokinase</fullName>
        <ecNumber evidence="2">2.7.1.19</ecNumber>
    </submittedName>
</protein>
<feature type="domain" description="Phosphoribulokinase/uridine kinase" evidence="1">
    <location>
        <begin position="4"/>
        <end position="176"/>
    </location>
</feature>
<dbReference type="InterPro" id="IPR006083">
    <property type="entry name" value="PRK/URK"/>
</dbReference>
<dbReference type="EC" id="2.7.1.19" evidence="2"/>
<proteinExistence type="predicted"/>
<dbReference type="InterPro" id="IPR027417">
    <property type="entry name" value="P-loop_NTPase"/>
</dbReference>
<keyword evidence="2" id="KW-0808">Transferase</keyword>
<gene>
    <name evidence="2" type="ORF">MNBD_GAMMA07-750</name>
</gene>
<dbReference type="Gene3D" id="3.40.50.300">
    <property type="entry name" value="P-loop containing nucleotide triphosphate hydrolases"/>
    <property type="match status" value="1"/>
</dbReference>
<organism evidence="2">
    <name type="scientific">hydrothermal vent metagenome</name>
    <dbReference type="NCBI Taxonomy" id="652676"/>
    <lineage>
        <taxon>unclassified sequences</taxon>
        <taxon>metagenomes</taxon>
        <taxon>ecological metagenomes</taxon>
    </lineage>
</organism>
<evidence type="ECO:0000259" key="1">
    <source>
        <dbReference type="Pfam" id="PF00485"/>
    </source>
</evidence>
<dbReference type="AlphaFoldDB" id="A0A3B0WID2"/>
<evidence type="ECO:0000313" key="2">
    <source>
        <dbReference type="EMBL" id="VAW55778.1"/>
    </source>
</evidence>
<dbReference type="SUPFAM" id="SSF52540">
    <property type="entry name" value="P-loop containing nucleoside triphosphate hydrolases"/>
    <property type="match status" value="1"/>
</dbReference>
<sequence length="247" mass="28426">SDGRHVSCYGPDLNNFSQLENCFKHYSESGHCDIRTKVTEKNRHQYHSSVGEFTPWESIPAHSDCLFYDGMHGGVVAETWARRKTENLQPILNDRRNRKTKGVDTAQYVDLLIGIVPAINLEWIQRIHHDKKNYQHSHEQVTANILEQLQDYIHFIVPQFSITDINFQRIPVVDTSNPFDQHIVPSEKESIFVISFKEPAKYNVEEYLKRIDGAFISKSNNMVIPGGQLQHALDIICAPLIESLISR</sequence>
<accession>A0A3B0WID2</accession>
<name>A0A3B0WID2_9ZZZZ</name>
<dbReference type="Pfam" id="PF00485">
    <property type="entry name" value="PRK"/>
    <property type="match status" value="1"/>
</dbReference>
<dbReference type="GO" id="GO:0005524">
    <property type="term" value="F:ATP binding"/>
    <property type="evidence" value="ECO:0007669"/>
    <property type="project" value="InterPro"/>
</dbReference>
<dbReference type="EMBL" id="UOFF01000114">
    <property type="protein sequence ID" value="VAW55778.1"/>
    <property type="molecule type" value="Genomic_DNA"/>
</dbReference>
<feature type="non-terminal residue" evidence="2">
    <location>
        <position position="1"/>
    </location>
</feature>
<reference evidence="2" key="1">
    <citation type="submission" date="2018-06" db="EMBL/GenBank/DDBJ databases">
        <authorList>
            <person name="Zhirakovskaya E."/>
        </authorList>
    </citation>
    <scope>NUCLEOTIDE SEQUENCE</scope>
</reference>
<dbReference type="GO" id="GO:0008974">
    <property type="term" value="F:phosphoribulokinase activity"/>
    <property type="evidence" value="ECO:0007669"/>
    <property type="project" value="UniProtKB-EC"/>
</dbReference>